<reference evidence="2" key="1">
    <citation type="journal article" date="2023" name="G3 (Bethesda)">
        <title>A reference genome for the long-term kleptoplast-retaining sea slug Elysia crispata morphotype clarki.</title>
        <authorList>
            <person name="Eastman K.E."/>
            <person name="Pendleton A.L."/>
            <person name="Shaikh M.A."/>
            <person name="Suttiyut T."/>
            <person name="Ogas R."/>
            <person name="Tomko P."/>
            <person name="Gavelis G."/>
            <person name="Widhalm J.R."/>
            <person name="Wisecaver J.H."/>
        </authorList>
    </citation>
    <scope>NUCLEOTIDE SEQUENCE</scope>
    <source>
        <strain evidence="2">ECLA1</strain>
    </source>
</reference>
<evidence type="ECO:0000313" key="2">
    <source>
        <dbReference type="EMBL" id="KAK3791245.1"/>
    </source>
</evidence>
<sequence>MDDVYLEDILRDDDATCIQHNNPSLVADSELGCNSVQTMSLSCTSSTGLDQTKGNGTVTFVGRLMTLSTSDPDRRVTSESSILPEDLIL</sequence>
<comment type="caution">
    <text evidence="2">The sequence shown here is derived from an EMBL/GenBank/DDBJ whole genome shotgun (WGS) entry which is preliminary data.</text>
</comment>
<feature type="region of interest" description="Disordered" evidence="1">
    <location>
        <begin position="70"/>
        <end position="89"/>
    </location>
</feature>
<dbReference type="EMBL" id="JAWDGP010001479">
    <property type="protein sequence ID" value="KAK3791245.1"/>
    <property type="molecule type" value="Genomic_DNA"/>
</dbReference>
<organism evidence="2 3">
    <name type="scientific">Elysia crispata</name>
    <name type="common">lettuce slug</name>
    <dbReference type="NCBI Taxonomy" id="231223"/>
    <lineage>
        <taxon>Eukaryota</taxon>
        <taxon>Metazoa</taxon>
        <taxon>Spiralia</taxon>
        <taxon>Lophotrochozoa</taxon>
        <taxon>Mollusca</taxon>
        <taxon>Gastropoda</taxon>
        <taxon>Heterobranchia</taxon>
        <taxon>Euthyneura</taxon>
        <taxon>Panpulmonata</taxon>
        <taxon>Sacoglossa</taxon>
        <taxon>Placobranchoidea</taxon>
        <taxon>Plakobranchidae</taxon>
        <taxon>Elysia</taxon>
    </lineage>
</organism>
<evidence type="ECO:0000256" key="1">
    <source>
        <dbReference type="SAM" id="MobiDB-lite"/>
    </source>
</evidence>
<keyword evidence="3" id="KW-1185">Reference proteome</keyword>
<gene>
    <name evidence="2" type="ORF">RRG08_066926</name>
</gene>
<name>A0AAE1APA1_9GAST</name>
<evidence type="ECO:0000313" key="3">
    <source>
        <dbReference type="Proteomes" id="UP001283361"/>
    </source>
</evidence>
<accession>A0AAE1APA1</accession>
<proteinExistence type="predicted"/>
<protein>
    <submittedName>
        <fullName evidence="2">Uncharacterized protein</fullName>
    </submittedName>
</protein>
<dbReference type="Proteomes" id="UP001283361">
    <property type="component" value="Unassembled WGS sequence"/>
</dbReference>
<dbReference type="AlphaFoldDB" id="A0AAE1APA1"/>